<comment type="caution">
    <text evidence="3">The sequence shown here is derived from an EMBL/GenBank/DDBJ whole genome shotgun (WGS) entry which is preliminary data.</text>
</comment>
<evidence type="ECO:0000313" key="4">
    <source>
        <dbReference type="Proteomes" id="UP001157186"/>
    </source>
</evidence>
<gene>
    <name evidence="3" type="ORF">tinsulaeT_21850</name>
</gene>
<proteinExistence type="predicted"/>
<dbReference type="Pfam" id="PF00497">
    <property type="entry name" value="SBP_bac_3"/>
    <property type="match status" value="1"/>
</dbReference>
<dbReference type="PANTHER" id="PTHR38834:SF3">
    <property type="entry name" value="SOLUTE-BINDING PROTEIN FAMILY 3_N-TERMINAL DOMAIN-CONTAINING PROTEIN"/>
    <property type="match status" value="1"/>
</dbReference>
<evidence type="ECO:0000256" key="1">
    <source>
        <dbReference type="SAM" id="SignalP"/>
    </source>
</evidence>
<dbReference type="InterPro" id="IPR001638">
    <property type="entry name" value="Solute-binding_3/MltF_N"/>
</dbReference>
<dbReference type="SUPFAM" id="SSF53850">
    <property type="entry name" value="Periplasmic binding protein-like II"/>
    <property type="match status" value="1"/>
</dbReference>
<keyword evidence="1" id="KW-0732">Signal</keyword>
<dbReference type="EMBL" id="BSST01000001">
    <property type="protein sequence ID" value="GLX78845.1"/>
    <property type="molecule type" value="Genomic_DNA"/>
</dbReference>
<evidence type="ECO:0000313" key="3">
    <source>
        <dbReference type="EMBL" id="GLX78845.1"/>
    </source>
</evidence>
<name>A0ABQ6GVW2_9GAMM</name>
<keyword evidence="4" id="KW-1185">Reference proteome</keyword>
<feature type="domain" description="Solute-binding protein family 3/N-terminal" evidence="2">
    <location>
        <begin position="29"/>
        <end position="253"/>
    </location>
</feature>
<accession>A0ABQ6GVW2</accession>
<feature type="chain" id="PRO_5046221231" description="Solute-binding protein family 3/N-terminal domain-containing protein" evidence="1">
    <location>
        <begin position="23"/>
        <end position="254"/>
    </location>
</feature>
<organism evidence="3 4">
    <name type="scientific">Thalassotalea insulae</name>
    <dbReference type="NCBI Taxonomy" id="2056778"/>
    <lineage>
        <taxon>Bacteria</taxon>
        <taxon>Pseudomonadati</taxon>
        <taxon>Pseudomonadota</taxon>
        <taxon>Gammaproteobacteria</taxon>
        <taxon>Alteromonadales</taxon>
        <taxon>Colwelliaceae</taxon>
        <taxon>Thalassotalea</taxon>
    </lineage>
</organism>
<dbReference type="Gene3D" id="3.40.190.10">
    <property type="entry name" value="Periplasmic binding protein-like II"/>
    <property type="match status" value="2"/>
</dbReference>
<sequence length="254" mass="29713">MHGRRSFNLLIIILFFSSTCLATDTIELTIVTEYSPPYQELSSQGVVTGFTTEVIKAVLAQTPFHYQINIYPWSRSFMMAKEQPNTCIYSMARNPQREQYFQWVAPIVTTVDYFIGLSERSDINIQTMADAKNYNVAVLKDDRTYEMLINQGFIKNKNLYVINNTYSMLKLLLIRKDIDLVLADSINIEYRAKYHDIDPSKFRSYYRLNQQPINLYLACSLNTPKEIVKKLTSAMQLIMRNGSYQIIHKRWHKN</sequence>
<reference evidence="3 4" key="1">
    <citation type="submission" date="2023-03" db="EMBL/GenBank/DDBJ databases">
        <title>Draft genome sequence of Thalassotalea insulae KCTC 62186T.</title>
        <authorList>
            <person name="Sawabe T."/>
        </authorList>
    </citation>
    <scope>NUCLEOTIDE SEQUENCE [LARGE SCALE GENOMIC DNA]</scope>
    <source>
        <strain evidence="3 4">KCTC 62186</strain>
    </source>
</reference>
<dbReference type="Proteomes" id="UP001157186">
    <property type="component" value="Unassembled WGS sequence"/>
</dbReference>
<protein>
    <recommendedName>
        <fullName evidence="2">Solute-binding protein family 3/N-terminal domain-containing protein</fullName>
    </recommendedName>
</protein>
<dbReference type="PANTHER" id="PTHR38834">
    <property type="entry name" value="PERIPLASMIC SUBSTRATE BINDING PROTEIN FAMILY 3"/>
    <property type="match status" value="1"/>
</dbReference>
<feature type="signal peptide" evidence="1">
    <location>
        <begin position="1"/>
        <end position="22"/>
    </location>
</feature>
<evidence type="ECO:0000259" key="2">
    <source>
        <dbReference type="Pfam" id="PF00497"/>
    </source>
</evidence>